<dbReference type="GO" id="GO:0060293">
    <property type="term" value="C:germ plasm"/>
    <property type="evidence" value="ECO:0007669"/>
    <property type="project" value="UniProtKB-ARBA"/>
</dbReference>
<dbReference type="PROSITE" id="PS51522">
    <property type="entry name" value="ZF_NANOS"/>
    <property type="match status" value="1"/>
</dbReference>
<evidence type="ECO:0000256" key="4">
    <source>
        <dbReference type="ARBA" id="ARBA00022771"/>
    </source>
</evidence>
<dbReference type="FunFam" id="4.10.60.30:FF:000001">
    <property type="entry name" value="nanos homolog 3"/>
    <property type="match status" value="1"/>
</dbReference>
<dbReference type="GO" id="GO:0003723">
    <property type="term" value="F:RNA binding"/>
    <property type="evidence" value="ECO:0007669"/>
    <property type="project" value="UniProtKB-UniRule"/>
</dbReference>
<dbReference type="GO" id="GO:0008270">
    <property type="term" value="F:zinc ion binding"/>
    <property type="evidence" value="ECO:0007669"/>
    <property type="project" value="UniProtKB-KW"/>
</dbReference>
<dbReference type="GO" id="GO:0048471">
    <property type="term" value="C:perinuclear region of cytoplasm"/>
    <property type="evidence" value="ECO:0007669"/>
    <property type="project" value="UniProtKB-SubCell"/>
</dbReference>
<evidence type="ECO:0000256" key="5">
    <source>
        <dbReference type="ARBA" id="ARBA00022833"/>
    </source>
</evidence>
<evidence type="ECO:0000256" key="8">
    <source>
        <dbReference type="PROSITE-ProRule" id="PRU00855"/>
    </source>
</evidence>
<sequence length="197" mass="22283">TFFLVLEYFLHDSLYLSTDVYFQPWKDYLGLSHTFSNILTQNSSSELDHGHQDYSDMVKALISLRVKEPRAQDAAPEGLQSLQSQPESPKEVKAVVKASGARGSMRDLRRMNRVRPDPDPLQTPPGRAFCSFCRHNGESEEVYGSHWLKNQAGDVLCPYLKMYVCPLCGATGARAHTKRFCPKVDTAYSSVYSKSRR</sequence>
<dbReference type="PANTHER" id="PTHR12887">
    <property type="entry name" value="NANOS PROTEIN"/>
    <property type="match status" value="1"/>
</dbReference>
<feature type="domain" description="Nanos-type" evidence="9">
    <location>
        <begin position="129"/>
        <end position="183"/>
    </location>
</feature>
<evidence type="ECO:0000259" key="9">
    <source>
        <dbReference type="PROSITE" id="PS51522"/>
    </source>
</evidence>
<evidence type="ECO:0000256" key="7">
    <source>
        <dbReference type="ARBA" id="ARBA00022884"/>
    </source>
</evidence>
<dbReference type="Ensembl" id="ENSGWIT00000019279.1">
    <property type="protein sequence ID" value="ENSGWIP00000017467.1"/>
    <property type="gene ID" value="ENSGWIG00000009728.1"/>
</dbReference>
<comment type="subcellular location">
    <subcellularLocation>
        <location evidence="1">Cytoplasm</location>
        <location evidence="1">Perinuclear region</location>
    </subcellularLocation>
</comment>
<keyword evidence="2" id="KW-0963">Cytoplasm</keyword>
<keyword evidence="4 8" id="KW-0863">Zinc-finger</keyword>
<dbReference type="Gene3D" id="4.10.60.30">
    <property type="entry name" value="Nanos, RNA-binding domain"/>
    <property type="match status" value="1"/>
</dbReference>
<evidence type="ECO:0000313" key="11">
    <source>
        <dbReference type="Proteomes" id="UP000694680"/>
    </source>
</evidence>
<dbReference type="Pfam" id="PF05741">
    <property type="entry name" value="zf-nanos"/>
    <property type="match status" value="1"/>
</dbReference>
<name>A0A8C5E728_GOUWI</name>
<keyword evidence="7 8" id="KW-0694">RNA-binding</keyword>
<dbReference type="AlphaFoldDB" id="A0A8C5E728"/>
<reference evidence="10" key="2">
    <citation type="submission" date="2025-08" db="UniProtKB">
        <authorList>
            <consortium name="Ensembl"/>
        </authorList>
    </citation>
    <scope>IDENTIFICATION</scope>
</reference>
<gene>
    <name evidence="10" type="primary">nanos3</name>
</gene>
<evidence type="ECO:0000313" key="10">
    <source>
        <dbReference type="Ensembl" id="ENSGWIP00000017467.1"/>
    </source>
</evidence>
<evidence type="ECO:0000256" key="2">
    <source>
        <dbReference type="ARBA" id="ARBA00022490"/>
    </source>
</evidence>
<reference evidence="10" key="3">
    <citation type="submission" date="2025-09" db="UniProtKB">
        <authorList>
            <consortium name="Ensembl"/>
        </authorList>
    </citation>
    <scope>IDENTIFICATION</scope>
</reference>
<keyword evidence="5" id="KW-0862">Zinc</keyword>
<evidence type="ECO:0000256" key="6">
    <source>
        <dbReference type="ARBA" id="ARBA00022845"/>
    </source>
</evidence>
<comment type="similarity">
    <text evidence="8">Belongs to the nanos family.</text>
</comment>
<accession>A0A8C5E728</accession>
<dbReference type="GO" id="GO:0006417">
    <property type="term" value="P:regulation of translation"/>
    <property type="evidence" value="ECO:0007669"/>
    <property type="project" value="UniProtKB-UniRule"/>
</dbReference>
<organism evidence="10 11">
    <name type="scientific">Gouania willdenowi</name>
    <name type="common">Blunt-snouted clingfish</name>
    <name type="synonym">Lepadogaster willdenowi</name>
    <dbReference type="NCBI Taxonomy" id="441366"/>
    <lineage>
        <taxon>Eukaryota</taxon>
        <taxon>Metazoa</taxon>
        <taxon>Chordata</taxon>
        <taxon>Craniata</taxon>
        <taxon>Vertebrata</taxon>
        <taxon>Euteleostomi</taxon>
        <taxon>Actinopterygii</taxon>
        <taxon>Neopterygii</taxon>
        <taxon>Teleostei</taxon>
        <taxon>Neoteleostei</taxon>
        <taxon>Acanthomorphata</taxon>
        <taxon>Ovalentaria</taxon>
        <taxon>Blenniimorphae</taxon>
        <taxon>Blenniiformes</taxon>
        <taxon>Gobiesocoidei</taxon>
        <taxon>Gobiesocidae</taxon>
        <taxon>Gobiesocinae</taxon>
        <taxon>Gouania</taxon>
    </lineage>
</organism>
<evidence type="ECO:0000256" key="1">
    <source>
        <dbReference type="ARBA" id="ARBA00004556"/>
    </source>
</evidence>
<proteinExistence type="inferred from homology"/>
<protein>
    <recommendedName>
        <fullName evidence="9">Nanos-type domain-containing protein</fullName>
    </recommendedName>
</protein>
<reference evidence="10" key="1">
    <citation type="submission" date="2020-06" db="EMBL/GenBank/DDBJ databases">
        <authorList>
            <consortium name="Wellcome Sanger Institute Data Sharing"/>
        </authorList>
    </citation>
    <scope>NUCLEOTIDE SEQUENCE [LARGE SCALE GENOMIC DNA]</scope>
</reference>
<keyword evidence="11" id="KW-1185">Reference proteome</keyword>
<dbReference type="Proteomes" id="UP000694680">
    <property type="component" value="Chromosome 1"/>
</dbReference>
<evidence type="ECO:0000256" key="3">
    <source>
        <dbReference type="ARBA" id="ARBA00022723"/>
    </source>
</evidence>
<keyword evidence="3" id="KW-0479">Metal-binding</keyword>
<keyword evidence="6 8" id="KW-0810">Translation regulation</keyword>
<dbReference type="InterPro" id="IPR038129">
    <property type="entry name" value="Nanos_sf"/>
</dbReference>
<dbReference type="InterPro" id="IPR024161">
    <property type="entry name" value="Znf_nanos-typ"/>
</dbReference>
<dbReference type="InterPro" id="IPR008705">
    <property type="entry name" value="Nanos/Xcar2"/>
</dbReference>